<sequence>MYGPWLLVSYGRQGNRNYKGRTGRADNGNTGSAEKNRLSGKLSGNRHPNVRRFDNDFTEVNTSKPNYLRTGLKGKTPATGKLINADRPSGSKFDVLSEDMDVMAVDGNDKGIKKVDGGSKPREQHGQTKKEKRRKTKKPIEKIRDPDLSNVLDFSIFIL</sequence>
<reference evidence="2" key="2">
    <citation type="submission" date="2023-06" db="EMBL/GenBank/DDBJ databases">
        <authorList>
            <person name="Swenson N.G."/>
            <person name="Wegrzyn J.L."/>
            <person name="Mcevoy S.L."/>
        </authorList>
    </citation>
    <scope>NUCLEOTIDE SEQUENCE</scope>
    <source>
        <strain evidence="2">NS2018</strain>
        <tissue evidence="2">Leaf</tissue>
    </source>
</reference>
<accession>A0AA39VNG3</accession>
<gene>
    <name evidence="2" type="ORF">LWI29_035633</name>
</gene>
<protein>
    <submittedName>
        <fullName evidence="2">Uncharacterized protein</fullName>
    </submittedName>
</protein>
<organism evidence="2 3">
    <name type="scientific">Acer saccharum</name>
    <name type="common">Sugar maple</name>
    <dbReference type="NCBI Taxonomy" id="4024"/>
    <lineage>
        <taxon>Eukaryota</taxon>
        <taxon>Viridiplantae</taxon>
        <taxon>Streptophyta</taxon>
        <taxon>Embryophyta</taxon>
        <taxon>Tracheophyta</taxon>
        <taxon>Spermatophyta</taxon>
        <taxon>Magnoliopsida</taxon>
        <taxon>eudicotyledons</taxon>
        <taxon>Gunneridae</taxon>
        <taxon>Pentapetalae</taxon>
        <taxon>rosids</taxon>
        <taxon>malvids</taxon>
        <taxon>Sapindales</taxon>
        <taxon>Sapindaceae</taxon>
        <taxon>Hippocastanoideae</taxon>
        <taxon>Acereae</taxon>
        <taxon>Acer</taxon>
    </lineage>
</organism>
<dbReference type="AlphaFoldDB" id="A0AA39VNG3"/>
<reference evidence="2" key="1">
    <citation type="journal article" date="2022" name="Plant J.">
        <title>Strategies of tolerance reflected in two North American maple genomes.</title>
        <authorList>
            <person name="McEvoy S.L."/>
            <person name="Sezen U.U."/>
            <person name="Trouern-Trend A."/>
            <person name="McMahon S.M."/>
            <person name="Schaberg P.G."/>
            <person name="Yang J."/>
            <person name="Wegrzyn J.L."/>
            <person name="Swenson N.G."/>
        </authorList>
    </citation>
    <scope>NUCLEOTIDE SEQUENCE</scope>
    <source>
        <strain evidence="2">NS2018</strain>
    </source>
</reference>
<feature type="region of interest" description="Disordered" evidence="1">
    <location>
        <begin position="13"/>
        <end position="52"/>
    </location>
</feature>
<feature type="region of interest" description="Disordered" evidence="1">
    <location>
        <begin position="106"/>
        <end position="142"/>
    </location>
</feature>
<dbReference type="Proteomes" id="UP001168877">
    <property type="component" value="Unassembled WGS sequence"/>
</dbReference>
<dbReference type="EMBL" id="JAUESC010000383">
    <property type="protein sequence ID" value="KAK0585881.1"/>
    <property type="molecule type" value="Genomic_DNA"/>
</dbReference>
<feature type="compositionally biased region" description="Basic and acidic residues" evidence="1">
    <location>
        <begin position="107"/>
        <end position="129"/>
    </location>
</feature>
<comment type="caution">
    <text evidence="2">The sequence shown here is derived from an EMBL/GenBank/DDBJ whole genome shotgun (WGS) entry which is preliminary data.</text>
</comment>
<evidence type="ECO:0000256" key="1">
    <source>
        <dbReference type="SAM" id="MobiDB-lite"/>
    </source>
</evidence>
<keyword evidence="3" id="KW-1185">Reference proteome</keyword>
<evidence type="ECO:0000313" key="2">
    <source>
        <dbReference type="EMBL" id="KAK0585881.1"/>
    </source>
</evidence>
<evidence type="ECO:0000313" key="3">
    <source>
        <dbReference type="Proteomes" id="UP001168877"/>
    </source>
</evidence>
<name>A0AA39VNG3_ACESA</name>
<feature type="region of interest" description="Disordered" evidence="1">
    <location>
        <begin position="68"/>
        <end position="90"/>
    </location>
</feature>
<proteinExistence type="predicted"/>